<dbReference type="Pfam" id="PF02018">
    <property type="entry name" value="CBM_4_9"/>
    <property type="match status" value="1"/>
</dbReference>
<evidence type="ECO:0000259" key="3">
    <source>
        <dbReference type="Pfam" id="PF02018"/>
    </source>
</evidence>
<feature type="domain" description="CBM-cenC" evidence="3">
    <location>
        <begin position="36"/>
        <end position="176"/>
    </location>
</feature>
<dbReference type="Gene3D" id="2.60.120.260">
    <property type="entry name" value="Galactose-binding domain-like"/>
    <property type="match status" value="1"/>
</dbReference>
<dbReference type="SUPFAM" id="SSF49785">
    <property type="entry name" value="Galactose-binding domain-like"/>
    <property type="match status" value="1"/>
</dbReference>
<dbReference type="RefSeq" id="WP_231725227.1">
    <property type="nucleotide sequence ID" value="NZ_KQ960498.1"/>
</dbReference>
<reference evidence="4 5" key="1">
    <citation type="submission" date="2016-01" db="EMBL/GenBank/DDBJ databases">
        <authorList>
            <person name="Oliw E.H."/>
        </authorList>
    </citation>
    <scope>NUCLEOTIDE SEQUENCE [LARGE SCALE GENOMIC DNA]</scope>
    <source>
        <strain evidence="4 5">DNF00307</strain>
    </source>
</reference>
<dbReference type="EMBL" id="LSDL01000034">
    <property type="protein sequence ID" value="KXB79004.1"/>
    <property type="molecule type" value="Genomic_DNA"/>
</dbReference>
<name>A0A134BGD0_9BACT</name>
<proteinExistence type="predicted"/>
<accession>A0A134BGD0</accession>
<dbReference type="GO" id="GO:0016798">
    <property type="term" value="F:hydrolase activity, acting on glycosyl bonds"/>
    <property type="evidence" value="ECO:0007669"/>
    <property type="project" value="InterPro"/>
</dbReference>
<protein>
    <submittedName>
        <fullName evidence="4">Carbohydrate binding domain protein</fullName>
    </submittedName>
</protein>
<dbReference type="SUPFAM" id="SSF49265">
    <property type="entry name" value="Fibronectin type III"/>
    <property type="match status" value="1"/>
</dbReference>
<dbReference type="InterPro" id="IPR003305">
    <property type="entry name" value="CenC_carb-bd"/>
</dbReference>
<keyword evidence="1" id="KW-0378">Hydrolase</keyword>
<dbReference type="PATRIC" id="fig|419005.5.peg.762"/>
<dbReference type="STRING" id="419005.HMPREF1860_00761"/>
<comment type="caution">
    <text evidence="4">The sequence shown here is derived from an EMBL/GenBank/DDBJ whole genome shotgun (WGS) entry which is preliminary data.</text>
</comment>
<dbReference type="Gene3D" id="2.60.40.10">
    <property type="entry name" value="Immunoglobulins"/>
    <property type="match status" value="1"/>
</dbReference>
<dbReference type="CDD" id="cd00063">
    <property type="entry name" value="FN3"/>
    <property type="match status" value="1"/>
</dbReference>
<dbReference type="InterPro" id="IPR003961">
    <property type="entry name" value="FN3_dom"/>
</dbReference>
<evidence type="ECO:0000259" key="2">
    <source>
        <dbReference type="Pfam" id="PF00041"/>
    </source>
</evidence>
<dbReference type="InterPro" id="IPR036116">
    <property type="entry name" value="FN3_sf"/>
</dbReference>
<dbReference type="Pfam" id="PF00041">
    <property type="entry name" value="fn3"/>
    <property type="match status" value="1"/>
</dbReference>
<dbReference type="AlphaFoldDB" id="A0A134BGD0"/>
<sequence>MIIFTYYKKEKSMGLHKILFLISFFCTLNVTVNAQSNLILNGGLEEWRTGGLSEKPKYWYSSGYNFGKSNQAHSGKFSIQLFATEQTLTSIDQSYNYNYISVEPGATYRLKYWYKGTLKKANCFSVVTWYKGNTTHESTKKKDMVTDASPTEWKQKTIDFVAPQGVDKAGFSFKMKEETSDANNYLLIDDVDFRKIKSGTTSEEVPMPNEIKASAEQREVFISWHPIQIDGVKYNILLNDKIVATINSTNYILQKLQPNTTYTIGVQTIKSDGKKSKIAKKNILTEPIMVKRDDENRIPYVYKIKGFGDTPRTIELFFNDLYDTNAKIAYTLDGNPYIPIDGYKLVFNKSGKHLFVINITESDGKDWTLEYNLNVK</sequence>
<feature type="domain" description="Fibronectin type-III" evidence="2">
    <location>
        <begin position="210"/>
        <end position="275"/>
    </location>
</feature>
<evidence type="ECO:0000256" key="1">
    <source>
        <dbReference type="ARBA" id="ARBA00022801"/>
    </source>
</evidence>
<organism evidence="4">
    <name type="scientific">Prevotella amnii</name>
    <dbReference type="NCBI Taxonomy" id="419005"/>
    <lineage>
        <taxon>Bacteria</taxon>
        <taxon>Pseudomonadati</taxon>
        <taxon>Bacteroidota</taxon>
        <taxon>Bacteroidia</taxon>
        <taxon>Bacteroidales</taxon>
        <taxon>Prevotellaceae</taxon>
        <taxon>Prevotella</taxon>
    </lineage>
</organism>
<evidence type="ECO:0000313" key="4">
    <source>
        <dbReference type="EMBL" id="KXB79004.1"/>
    </source>
</evidence>
<dbReference type="InterPro" id="IPR008979">
    <property type="entry name" value="Galactose-bd-like_sf"/>
</dbReference>
<dbReference type="InterPro" id="IPR013783">
    <property type="entry name" value="Ig-like_fold"/>
</dbReference>
<evidence type="ECO:0000313" key="5">
    <source>
        <dbReference type="Proteomes" id="UP000070531"/>
    </source>
</evidence>
<gene>
    <name evidence="4" type="ORF">HMPREF1860_00761</name>
</gene>
<dbReference type="Proteomes" id="UP000070531">
    <property type="component" value="Unassembled WGS sequence"/>
</dbReference>